<evidence type="ECO:0000256" key="1">
    <source>
        <dbReference type="ARBA" id="ARBA00004123"/>
    </source>
</evidence>
<dbReference type="GO" id="GO:0006397">
    <property type="term" value="P:mRNA processing"/>
    <property type="evidence" value="ECO:0007669"/>
    <property type="project" value="InterPro"/>
</dbReference>
<dbReference type="EMBL" id="HACG01013187">
    <property type="protein sequence ID" value="CEK60052.1"/>
    <property type="molecule type" value="Transcribed_RNA"/>
</dbReference>
<name>A0A0B6YVC3_9EUPU</name>
<sequence length="214" mass="25182">YNTVRVRLSTNMAVISDDDIIRRRLLIDGEGGNDDKRLNNLLKTFIRWSNSKEDDDNTSTMYQRMQAMIGQCEYTLEKALNTYEMNKHEQENYEQLSKDIDRRIEEATEKIVEAKSELLLAKCIRKNRQEYDNLAKIIQQQPDRQETTKQLQALDKELSNLAATKQQLEEKLELRRKQFLVLISSIHELQRILDADEQKETDDIKEEDISSSIN</sequence>
<comment type="similarity">
    <text evidence="2">Belongs to the THOC7 family.</text>
</comment>
<reference evidence="6" key="1">
    <citation type="submission" date="2014-12" db="EMBL/GenBank/DDBJ databases">
        <title>Insight into the proteome of Arion vulgaris.</title>
        <authorList>
            <person name="Aradska J."/>
            <person name="Bulat T."/>
            <person name="Smidak R."/>
            <person name="Sarate P."/>
            <person name="Gangsoo J."/>
            <person name="Sialana F."/>
            <person name="Bilban M."/>
            <person name="Lubec G."/>
        </authorList>
    </citation>
    <scope>NUCLEOTIDE SEQUENCE</scope>
    <source>
        <tissue evidence="6">Skin</tissue>
    </source>
</reference>
<proteinExistence type="inferred from homology"/>
<feature type="coiled-coil region" evidence="5">
    <location>
        <begin position="86"/>
        <end position="117"/>
    </location>
</feature>
<dbReference type="InterPro" id="IPR008501">
    <property type="entry name" value="THOC7/Mft1"/>
</dbReference>
<protein>
    <recommendedName>
        <fullName evidence="7">THO complex subunit 7 homolog</fullName>
    </recommendedName>
</protein>
<evidence type="ECO:0000256" key="4">
    <source>
        <dbReference type="ARBA" id="ARBA00023242"/>
    </source>
</evidence>
<dbReference type="GO" id="GO:0000445">
    <property type="term" value="C:THO complex part of transcription export complex"/>
    <property type="evidence" value="ECO:0007669"/>
    <property type="project" value="InterPro"/>
</dbReference>
<evidence type="ECO:0000256" key="2">
    <source>
        <dbReference type="ARBA" id="ARBA00006482"/>
    </source>
</evidence>
<organism evidence="6">
    <name type="scientific">Arion vulgaris</name>
    <dbReference type="NCBI Taxonomy" id="1028688"/>
    <lineage>
        <taxon>Eukaryota</taxon>
        <taxon>Metazoa</taxon>
        <taxon>Spiralia</taxon>
        <taxon>Lophotrochozoa</taxon>
        <taxon>Mollusca</taxon>
        <taxon>Gastropoda</taxon>
        <taxon>Heterobranchia</taxon>
        <taxon>Euthyneura</taxon>
        <taxon>Panpulmonata</taxon>
        <taxon>Eupulmonata</taxon>
        <taxon>Stylommatophora</taxon>
        <taxon>Helicina</taxon>
        <taxon>Arionoidea</taxon>
        <taxon>Arionidae</taxon>
        <taxon>Arion</taxon>
    </lineage>
</organism>
<gene>
    <name evidence="6" type="primary">ORF38275</name>
</gene>
<evidence type="ECO:0000256" key="5">
    <source>
        <dbReference type="SAM" id="Coils"/>
    </source>
</evidence>
<evidence type="ECO:0008006" key="7">
    <source>
        <dbReference type="Google" id="ProtNLM"/>
    </source>
</evidence>
<feature type="coiled-coil region" evidence="5">
    <location>
        <begin position="144"/>
        <end position="178"/>
    </location>
</feature>
<evidence type="ECO:0000256" key="3">
    <source>
        <dbReference type="ARBA" id="ARBA00023054"/>
    </source>
</evidence>
<keyword evidence="3 5" id="KW-0175">Coiled coil</keyword>
<dbReference type="GO" id="GO:0006406">
    <property type="term" value="P:mRNA export from nucleus"/>
    <property type="evidence" value="ECO:0007669"/>
    <property type="project" value="TreeGrafter"/>
</dbReference>
<dbReference type="Pfam" id="PF05615">
    <property type="entry name" value="THOC7"/>
    <property type="match status" value="1"/>
</dbReference>
<feature type="non-terminal residue" evidence="6">
    <location>
        <position position="1"/>
    </location>
</feature>
<accession>A0A0B6YVC3</accession>
<comment type="subcellular location">
    <subcellularLocation>
        <location evidence="1">Nucleus</location>
    </subcellularLocation>
</comment>
<dbReference type="AlphaFoldDB" id="A0A0B6YVC3"/>
<evidence type="ECO:0000313" key="6">
    <source>
        <dbReference type="EMBL" id="CEK60052.1"/>
    </source>
</evidence>
<dbReference type="PANTHER" id="PTHR23405">
    <property type="entry name" value="MAINTENANCE OF KILLER 16 MAK16 PROTEIN-RELATED"/>
    <property type="match status" value="1"/>
</dbReference>
<keyword evidence="4" id="KW-0539">Nucleus</keyword>
<dbReference type="PANTHER" id="PTHR23405:SF5">
    <property type="entry name" value="THO COMPLEX SUBUNIT 7 HOMOLOG"/>
    <property type="match status" value="1"/>
</dbReference>